<dbReference type="PANTHER" id="PTHR33627">
    <property type="entry name" value="TRANSPOSASE"/>
    <property type="match status" value="1"/>
</dbReference>
<dbReference type="Proteomes" id="UP001548832">
    <property type="component" value="Unassembled WGS sequence"/>
</dbReference>
<dbReference type="Pfam" id="PF13546">
    <property type="entry name" value="DDE_5"/>
    <property type="match status" value="1"/>
</dbReference>
<gene>
    <name evidence="3" type="ORF">ABVQ20_39290</name>
</gene>
<keyword evidence="4" id="KW-1185">Reference proteome</keyword>
<evidence type="ECO:0000313" key="3">
    <source>
        <dbReference type="EMBL" id="MET2832960.1"/>
    </source>
</evidence>
<dbReference type="SUPFAM" id="SSF53098">
    <property type="entry name" value="Ribonuclease H-like"/>
    <property type="match status" value="1"/>
</dbReference>
<name>A0ABV2DSA8_9HYPH</name>
<comment type="caution">
    <text evidence="3">The sequence shown here is derived from an EMBL/GenBank/DDBJ whole genome shotgun (WGS) entry which is preliminary data.</text>
</comment>
<proteinExistence type="predicted"/>
<evidence type="ECO:0000313" key="4">
    <source>
        <dbReference type="Proteomes" id="UP001548832"/>
    </source>
</evidence>
<dbReference type="InterPro" id="IPR012337">
    <property type="entry name" value="RNaseH-like_sf"/>
</dbReference>
<dbReference type="EMBL" id="JBEWSZ010000016">
    <property type="protein sequence ID" value="MET2832960.1"/>
    <property type="molecule type" value="Genomic_DNA"/>
</dbReference>
<evidence type="ECO:0000256" key="1">
    <source>
        <dbReference type="SAM" id="MobiDB-lite"/>
    </source>
</evidence>
<feature type="domain" description="Transposase IS701-like DDE" evidence="2">
    <location>
        <begin position="37"/>
        <end position="232"/>
    </location>
</feature>
<dbReference type="InterPro" id="IPR039365">
    <property type="entry name" value="IS701-like"/>
</dbReference>
<evidence type="ECO:0000259" key="2">
    <source>
        <dbReference type="Pfam" id="PF13546"/>
    </source>
</evidence>
<dbReference type="InterPro" id="IPR038721">
    <property type="entry name" value="IS701-like_DDE_dom"/>
</dbReference>
<sequence>MVQSIETTFEIWASSIREVKARISGLFPQERVAISAGLFLEGLLRDEHRKTGWMRAEAAGDPGPWRQQAILGRAKWDADALRDIVRKYALETLADNEAVLVIDETGFIKQGNTSCGVARQVDGSTGKIANCQIGVFAAYASRHGHAFVDRALYLPRAWTDDPARLARTQVPAGKTFATKSRLALDMIARTVAADVPLSWVATDRIYASVDIEMTLRGRCKGYVLAVNANHHFASRNRFFPVGGTAEDIAGNLDPSLWRSLPQGEALQGSESWAYCPFTNLDVAEYDKTRSGLWTPGLLIRRDANHALCYFSTWSPAGTEIETLVAVQQCCRIIEEGLRTAKNELGLDHNETRSWHGWHRHVSMVMLAFAMVSTVRHKASHESPGAVGRLMGTSHRFERLLRTPRKPKPGSLGAVAALPRQDQSSECRRKPFPPVEKQ</sequence>
<reference evidence="3 4" key="1">
    <citation type="submission" date="2024-06" db="EMBL/GenBank/DDBJ databases">
        <authorList>
            <person name="Kim D.-U."/>
        </authorList>
    </citation>
    <scope>NUCLEOTIDE SEQUENCE [LARGE SCALE GENOMIC DNA]</scope>
    <source>
        <strain evidence="3 4">KACC15460</strain>
    </source>
</reference>
<organism evidence="3 4">
    <name type="scientific">Mesorhizobium shangrilense</name>
    <dbReference type="NCBI Taxonomy" id="460060"/>
    <lineage>
        <taxon>Bacteria</taxon>
        <taxon>Pseudomonadati</taxon>
        <taxon>Pseudomonadota</taxon>
        <taxon>Alphaproteobacteria</taxon>
        <taxon>Hyphomicrobiales</taxon>
        <taxon>Phyllobacteriaceae</taxon>
        <taxon>Mesorhizobium</taxon>
    </lineage>
</organism>
<dbReference type="PANTHER" id="PTHR33627:SF1">
    <property type="entry name" value="TRANSPOSASE"/>
    <property type="match status" value="1"/>
</dbReference>
<protein>
    <submittedName>
        <fullName evidence="3">IS701 family transposase</fullName>
    </submittedName>
</protein>
<accession>A0ABV2DSA8</accession>
<feature type="region of interest" description="Disordered" evidence="1">
    <location>
        <begin position="400"/>
        <end position="437"/>
    </location>
</feature>
<dbReference type="NCBIfam" id="NF033540">
    <property type="entry name" value="transpos_IS701"/>
    <property type="match status" value="1"/>
</dbReference>